<feature type="compositionally biased region" description="Acidic residues" evidence="1">
    <location>
        <begin position="520"/>
        <end position="529"/>
    </location>
</feature>
<organism evidence="3 4">
    <name type="scientific">Streptomyces coryli</name>
    <dbReference type="NCBI Taxonomy" id="1128680"/>
    <lineage>
        <taxon>Bacteria</taxon>
        <taxon>Bacillati</taxon>
        <taxon>Actinomycetota</taxon>
        <taxon>Actinomycetes</taxon>
        <taxon>Kitasatosporales</taxon>
        <taxon>Streptomycetaceae</taxon>
        <taxon>Streptomyces</taxon>
    </lineage>
</organism>
<keyword evidence="4" id="KW-1185">Reference proteome</keyword>
<feature type="transmembrane region" description="Helical" evidence="2">
    <location>
        <begin position="253"/>
        <end position="274"/>
    </location>
</feature>
<evidence type="ECO:0000256" key="1">
    <source>
        <dbReference type="SAM" id="MobiDB-lite"/>
    </source>
</evidence>
<evidence type="ECO:0000313" key="3">
    <source>
        <dbReference type="EMBL" id="NGN69310.1"/>
    </source>
</evidence>
<feature type="transmembrane region" description="Helical" evidence="2">
    <location>
        <begin position="280"/>
        <end position="297"/>
    </location>
</feature>
<keyword evidence="2" id="KW-0472">Membrane</keyword>
<dbReference type="EMBL" id="JAAKZV010000280">
    <property type="protein sequence ID" value="NGN69310.1"/>
    <property type="molecule type" value="Genomic_DNA"/>
</dbReference>
<feature type="transmembrane region" description="Helical" evidence="2">
    <location>
        <begin position="106"/>
        <end position="139"/>
    </location>
</feature>
<evidence type="ECO:0000256" key="2">
    <source>
        <dbReference type="SAM" id="Phobius"/>
    </source>
</evidence>
<keyword evidence="2" id="KW-0812">Transmembrane</keyword>
<sequence>MSRPVPASLITAAVLHLMWLWLFANAGGDLAAQDAWAEFAGRHPDSAYNLAWYGGMHPVSYSVISPYLMAVLGVRTTMILAGVLAAGVLALIIARCGYVKKPLLPSLWGAFALACNAGSGRVTFALGTLFGLAAIAIVFLPNGGAGEPGKNGARGWPSRPVLRGTGVILFAALATAGSPVAGLFIEVVAAALFLQKRRSQAYCLAVAPPVMVALSAWLFPFQGVQPMPWVSWLFPLACTVVVYVLVPPEWKTIRLGAIIYGLGTLATTIIPSQVGSNVERLPLIFGGTVLLAAIEHNRGRALRIGKRTLAGLVTVWVAFVCTAIWQLTKPVVDIALTTPTAAWNRELAPLINQLERHDTDAGRVEVVPARSHREASALAPYVNLARGWNRQADTDRHALFYDGTLDPASYHAWLKRWAVRYVVLPVEDRPDTSAAEEAEIVSAGQPYLSEVWADANWRLYRVKDPTPMAEPPATASRADEGTLVVKVKKAGPVLVRVPFSPWLGLVDAEGKPVEKPKELDDSEDADPADPDARLPQEDGAVGEWSESGKPFLNRNGCLTEAGDWTRLHAPHAGTYHIAGKYQLPRGTACPE</sequence>
<gene>
    <name evidence="3" type="ORF">G5C51_36165</name>
</gene>
<reference evidence="3 4" key="1">
    <citation type="submission" date="2020-02" db="EMBL/GenBank/DDBJ databases">
        <title>Whole-genome analyses of novel actinobacteria.</title>
        <authorList>
            <person name="Sahin N."/>
        </authorList>
    </citation>
    <scope>NUCLEOTIDE SEQUENCE [LARGE SCALE GENOMIC DNA]</scope>
    <source>
        <strain evidence="3 4">A7024</strain>
    </source>
</reference>
<feature type="transmembrane region" description="Helical" evidence="2">
    <location>
        <begin position="227"/>
        <end position="246"/>
    </location>
</feature>
<feature type="transmembrane region" description="Helical" evidence="2">
    <location>
        <begin position="201"/>
        <end position="221"/>
    </location>
</feature>
<feature type="transmembrane region" description="Helical" evidence="2">
    <location>
        <begin position="67"/>
        <end position="94"/>
    </location>
</feature>
<feature type="transmembrane region" description="Helical" evidence="2">
    <location>
        <begin position="167"/>
        <end position="194"/>
    </location>
</feature>
<comment type="caution">
    <text evidence="3">The sequence shown here is derived from an EMBL/GenBank/DDBJ whole genome shotgun (WGS) entry which is preliminary data.</text>
</comment>
<feature type="transmembrane region" description="Helical" evidence="2">
    <location>
        <begin position="309"/>
        <end position="327"/>
    </location>
</feature>
<evidence type="ECO:0000313" key="4">
    <source>
        <dbReference type="Proteomes" id="UP000481583"/>
    </source>
</evidence>
<dbReference type="AlphaFoldDB" id="A0A6G4UC68"/>
<protein>
    <submittedName>
        <fullName evidence="3">MFS transporter</fullName>
    </submittedName>
</protein>
<dbReference type="Proteomes" id="UP000481583">
    <property type="component" value="Unassembled WGS sequence"/>
</dbReference>
<proteinExistence type="predicted"/>
<accession>A0A6G4UC68</accession>
<feature type="region of interest" description="Disordered" evidence="1">
    <location>
        <begin position="511"/>
        <end position="552"/>
    </location>
</feature>
<keyword evidence="2" id="KW-1133">Transmembrane helix</keyword>
<name>A0A6G4UC68_9ACTN</name>